<gene>
    <name evidence="2" type="ORF">D9T18_18585</name>
</gene>
<feature type="transmembrane region" description="Helical" evidence="1">
    <location>
        <begin position="27"/>
        <end position="51"/>
    </location>
</feature>
<organism evidence="2 3">
    <name type="scientific">Pseudoalteromonas agarivorans</name>
    <dbReference type="NCBI Taxonomy" id="176102"/>
    <lineage>
        <taxon>Bacteria</taxon>
        <taxon>Pseudomonadati</taxon>
        <taxon>Pseudomonadota</taxon>
        <taxon>Gammaproteobacteria</taxon>
        <taxon>Alteromonadales</taxon>
        <taxon>Pseudoalteromonadaceae</taxon>
        <taxon>Pseudoalteromonas</taxon>
    </lineage>
</organism>
<reference evidence="2 3" key="1">
    <citation type="submission" date="2018-10" db="EMBL/GenBank/DDBJ databases">
        <title>Complete Genome Sequence and Transcriptomic Profiles of a Marine Bacterium, Pseudoalteromonas agarivorans Hao 2018.</title>
        <authorList>
            <person name="Hao L."/>
        </authorList>
    </citation>
    <scope>NUCLEOTIDE SEQUENCE [LARGE SCALE GENOMIC DNA]</scope>
    <source>
        <strain evidence="2 3">Hao 2018</strain>
    </source>
</reference>
<evidence type="ECO:0000313" key="2">
    <source>
        <dbReference type="EMBL" id="AYM88688.1"/>
    </source>
</evidence>
<proteinExistence type="predicted"/>
<evidence type="ECO:0000313" key="3">
    <source>
        <dbReference type="Proteomes" id="UP000279995"/>
    </source>
</evidence>
<evidence type="ECO:0000256" key="1">
    <source>
        <dbReference type="SAM" id="Phobius"/>
    </source>
</evidence>
<dbReference type="Proteomes" id="UP000279995">
    <property type="component" value="Chromosome II"/>
</dbReference>
<feature type="transmembrane region" description="Helical" evidence="1">
    <location>
        <begin position="89"/>
        <end position="108"/>
    </location>
</feature>
<keyword evidence="1" id="KW-0472">Membrane</keyword>
<protein>
    <submittedName>
        <fullName evidence="2">Uncharacterized protein</fullName>
    </submittedName>
</protein>
<name>A0AAD0U304_9GAMM</name>
<accession>A0AAD0U304</accession>
<sequence>MKKELKAVLLTAIVYPGAGHFSLKKHFIGCIFAGVFTLLLFMTLGDILAIAQCSANEILAGKIPMTASGILQAARNPSGECAQLGEYKYLPLMVVIWLLSMVDAYRLGKKVKPDTQNKK</sequence>
<keyword evidence="1" id="KW-1133">Transmembrane helix</keyword>
<dbReference type="RefSeq" id="WP_121638501.1">
    <property type="nucleotide sequence ID" value="NZ_CP033066.1"/>
</dbReference>
<dbReference type="EMBL" id="CP033066">
    <property type="protein sequence ID" value="AYM88688.1"/>
    <property type="molecule type" value="Genomic_DNA"/>
</dbReference>
<dbReference type="AlphaFoldDB" id="A0AAD0U304"/>
<keyword evidence="1" id="KW-0812">Transmembrane</keyword>